<evidence type="ECO:0000313" key="2">
    <source>
        <dbReference type="Proteomes" id="UP000199514"/>
    </source>
</evidence>
<keyword evidence="2" id="KW-1185">Reference proteome</keyword>
<dbReference type="AlphaFoldDB" id="A0A1I1FZJ5"/>
<dbReference type="EMBL" id="FOLE01000002">
    <property type="protein sequence ID" value="SFC04456.1"/>
    <property type="molecule type" value="Genomic_DNA"/>
</dbReference>
<organism evidence="1 2">
    <name type="scientific">Flexibacter flexilis DSM 6793</name>
    <dbReference type="NCBI Taxonomy" id="927664"/>
    <lineage>
        <taxon>Bacteria</taxon>
        <taxon>Pseudomonadati</taxon>
        <taxon>Bacteroidota</taxon>
        <taxon>Cytophagia</taxon>
        <taxon>Cytophagales</taxon>
        <taxon>Flexibacteraceae</taxon>
        <taxon>Flexibacter</taxon>
    </lineage>
</organism>
<proteinExistence type="predicted"/>
<dbReference type="STRING" id="927664.SAMN05421780_102377"/>
<gene>
    <name evidence="1" type="ORF">SAMN05421780_102377</name>
</gene>
<evidence type="ECO:0000313" key="1">
    <source>
        <dbReference type="EMBL" id="SFC04456.1"/>
    </source>
</evidence>
<accession>A0A1I1FZJ5</accession>
<dbReference type="Pfam" id="PF11306">
    <property type="entry name" value="DUF3108"/>
    <property type="match status" value="1"/>
</dbReference>
<evidence type="ECO:0008006" key="3">
    <source>
        <dbReference type="Google" id="ProtNLM"/>
    </source>
</evidence>
<dbReference type="InterPro" id="IPR021457">
    <property type="entry name" value="DUF3108"/>
</dbReference>
<name>A0A1I1FZJ5_9BACT</name>
<reference evidence="1 2" key="1">
    <citation type="submission" date="2016-10" db="EMBL/GenBank/DDBJ databases">
        <authorList>
            <person name="de Groot N.N."/>
        </authorList>
    </citation>
    <scope>NUCLEOTIDE SEQUENCE [LARGE SCALE GENOMIC DNA]</scope>
    <source>
        <strain evidence="1 2">DSM 6793</strain>
    </source>
</reference>
<protein>
    <recommendedName>
        <fullName evidence="3">DUF3108 domain-containing protein</fullName>
    </recommendedName>
</protein>
<dbReference type="Proteomes" id="UP000199514">
    <property type="component" value="Unassembled WGS sequence"/>
</dbReference>
<sequence length="259" mass="29927">MSFFLLCLALPALAQRTNIPLGFGEELNFRVHYGFINAGEATIRVADNYYNINDKYCYRMEVFGRSTGAFERVLRIRDTWASYMDTSAFLPQKAFRNIEEGKYRQRDETFFDYDQKIARIEEADEKTKVVNLGLGRVMDMVSGYAYLRFISYDKLKINDTIKVSGMHEDKIYKMKIVYRGKARVKTKFGKVYAHVISPVMPENKLFDGENSIRVWLSDDGNKIPLKIQADMFVGAVEVDLKGYKNLRFPTTLKASGEED</sequence>